<dbReference type="InterPro" id="IPR029063">
    <property type="entry name" value="SAM-dependent_MTases_sf"/>
</dbReference>
<dbReference type="SUPFAM" id="SSF53335">
    <property type="entry name" value="S-adenosyl-L-methionine-dependent methyltransferases"/>
    <property type="match status" value="2"/>
</dbReference>
<feature type="compositionally biased region" description="Basic and acidic residues" evidence="10">
    <location>
        <begin position="464"/>
        <end position="474"/>
    </location>
</feature>
<protein>
    <recommendedName>
        <fullName evidence="14">Methyltransferase PMT27</fullName>
    </recommendedName>
</protein>
<keyword evidence="8" id="KW-0325">Glycoprotein</keyword>
<name>A0A9Q0J9N2_9ROSI</name>
<feature type="compositionally biased region" description="Low complexity" evidence="10">
    <location>
        <begin position="444"/>
        <end position="463"/>
    </location>
</feature>
<feature type="compositionally biased region" description="Polar residues" evidence="10">
    <location>
        <begin position="475"/>
        <end position="490"/>
    </location>
</feature>
<dbReference type="GO" id="GO:0008168">
    <property type="term" value="F:methyltransferase activity"/>
    <property type="evidence" value="ECO:0007669"/>
    <property type="project" value="UniProtKB-KW"/>
</dbReference>
<feature type="compositionally biased region" description="Basic residues" evidence="10">
    <location>
        <begin position="429"/>
        <end position="438"/>
    </location>
</feature>
<accession>A0A9Q0J9N2</accession>
<reference evidence="12" key="2">
    <citation type="journal article" date="2023" name="Plants (Basel)">
        <title>Annotation of the Turnera subulata (Passifloraceae) Draft Genome Reveals the S-Locus Evolved after the Divergence of Turneroideae from Passifloroideae in a Stepwise Manner.</title>
        <authorList>
            <person name="Henning P.M."/>
            <person name="Roalson E.H."/>
            <person name="Mir W."/>
            <person name="McCubbin A.G."/>
            <person name="Shore J.S."/>
        </authorList>
    </citation>
    <scope>NUCLEOTIDE SEQUENCE</scope>
    <source>
        <strain evidence="12">F60SS</strain>
    </source>
</reference>
<dbReference type="EMBL" id="JAKUCV010004995">
    <property type="protein sequence ID" value="KAJ4833207.1"/>
    <property type="molecule type" value="Genomic_DNA"/>
</dbReference>
<dbReference type="GO" id="GO:0005802">
    <property type="term" value="C:trans-Golgi network"/>
    <property type="evidence" value="ECO:0007669"/>
    <property type="project" value="TreeGrafter"/>
</dbReference>
<feature type="region of interest" description="Disordered" evidence="10">
    <location>
        <begin position="144"/>
        <end position="546"/>
    </location>
</feature>
<feature type="compositionally biased region" description="Polar residues" evidence="10">
    <location>
        <begin position="362"/>
        <end position="381"/>
    </location>
</feature>
<evidence type="ECO:0000256" key="2">
    <source>
        <dbReference type="ARBA" id="ARBA00022603"/>
    </source>
</evidence>
<dbReference type="PANTHER" id="PTHR10108">
    <property type="entry name" value="SAM-DEPENDENT METHYLTRANSFERASE"/>
    <property type="match status" value="1"/>
</dbReference>
<reference evidence="12" key="1">
    <citation type="submission" date="2022-02" db="EMBL/GenBank/DDBJ databases">
        <authorList>
            <person name="Henning P.M."/>
            <person name="McCubbin A.G."/>
            <person name="Shore J.S."/>
        </authorList>
    </citation>
    <scope>NUCLEOTIDE SEQUENCE</scope>
    <source>
        <strain evidence="12">F60SS</strain>
        <tissue evidence="12">Leaves</tissue>
    </source>
</reference>
<evidence type="ECO:0000256" key="9">
    <source>
        <dbReference type="ARBA" id="ARBA00060399"/>
    </source>
</evidence>
<evidence type="ECO:0000256" key="8">
    <source>
        <dbReference type="ARBA" id="ARBA00023180"/>
    </source>
</evidence>
<sequence>MSLFSPSFARQENKLGRVGEFIATIPLSDSLGSLRDSNLRNASWGCLTLSLHLHPQAQLKLLACSATSSSSPHFHAESLIHFHIRGESTYDPLPEPTNNTTMAQGRSRNTRRNSSSSSYTSTITVIAFIALCIVGVWMLTSSSVAPPKTTTRTSEATGTDDSEVVSSSSSNEASQNADQSVVKKDQHIFEDNPGDLPDDAIKSDEPKANGEGDGEQSDKDKQESSSESDNTKAVEEKQDPVGGDIPQDSSGKESAEEQEKQRQEQTQLSEESAVTLNQVSEQIKQEVSDSDGSQTGNEDTSGNQEQDKTSETSESAAESETNQSSEDQNQSVEQQQQTQDVDSSKSSQDSQDQVSSEDKTQETQQQEAEVNDSNQDTQNLKSYEKQQEEQRKEDAGAVSTSQESQNEVSEEDQQQRMKQQQQQQEQQKQGKKKKHKSREKQDQEQQQSQEQQQEQDQQQQQNQESEKATDDVKTQQESQDGESNTSQETNQDGKTDDKSKESNSGESFTDGGNSGIPKESRESKRSWSTQASESENQRSKDASQSQEGMFGYTWDLCNNTAGPDYIPCLDNEKALKKLHSTRHFEHRERHCPEVGPTCLVPLPEGYKTPVKWPQSRDKIWYHNVPHTKLAEVKGHQNWVKVAGEFLTFPGGGTQFIHGATHYIEFVQQAVPNIAWGKHTRVILDVGCGVASFGGYLFDKDVLAMSFAPKDEHEAQVQFALERGIPAISAVMGSQRLPFPSRVFDLIHCARCRVPWHAEGGMLLLELNRVLRPGGYFVWSATPVYQKLQEDVEIWQAMSALTVSMCWELVTIKRDKLNSIGAAIYRKPSTNDCYEQRKKKSPPMCKSDDDANAAWYVPLQACMHRVPVDKNERGTTWPEEWPRRLQTPPYWLNSSQMGIYGKPAPEDFVKDYEHWKHVVNKSYMKGFGISWGNVRNVMDMRAVYGGFAAALRDLQIWVLNVVNIDSPDTLPIIYERGLFGIYHDWCESFSTYPRSYDLLHADHLFSMLKKRCKLAPVMAEIDRIVRPGGKIIIRDESSAIGEVENLLKSLRWEVHLTFSKDQEGLLSAQKGNWRPQTSEAAI</sequence>
<evidence type="ECO:0000256" key="3">
    <source>
        <dbReference type="ARBA" id="ARBA00022679"/>
    </source>
</evidence>
<feature type="compositionally biased region" description="Basic and acidic residues" evidence="10">
    <location>
        <begin position="181"/>
        <end position="190"/>
    </location>
</feature>
<dbReference type="FunFam" id="3.40.50.150:FF:000084">
    <property type="entry name" value="probable methyltransferase PMT23"/>
    <property type="match status" value="1"/>
</dbReference>
<feature type="compositionally biased region" description="Polar residues" evidence="10">
    <location>
        <begin position="268"/>
        <end position="282"/>
    </location>
</feature>
<dbReference type="GO" id="GO:0005768">
    <property type="term" value="C:endosome"/>
    <property type="evidence" value="ECO:0007669"/>
    <property type="project" value="TreeGrafter"/>
</dbReference>
<keyword evidence="6 11" id="KW-1133">Transmembrane helix</keyword>
<feature type="compositionally biased region" description="Basic and acidic residues" evidence="10">
    <location>
        <begin position="491"/>
        <end position="503"/>
    </location>
</feature>
<organism evidence="12 13">
    <name type="scientific">Turnera subulata</name>
    <dbReference type="NCBI Taxonomy" id="218843"/>
    <lineage>
        <taxon>Eukaryota</taxon>
        <taxon>Viridiplantae</taxon>
        <taxon>Streptophyta</taxon>
        <taxon>Embryophyta</taxon>
        <taxon>Tracheophyta</taxon>
        <taxon>Spermatophyta</taxon>
        <taxon>Magnoliopsida</taxon>
        <taxon>eudicotyledons</taxon>
        <taxon>Gunneridae</taxon>
        <taxon>Pentapetalae</taxon>
        <taxon>rosids</taxon>
        <taxon>fabids</taxon>
        <taxon>Malpighiales</taxon>
        <taxon>Passifloraceae</taxon>
        <taxon>Turnera</taxon>
    </lineage>
</organism>
<evidence type="ECO:0000313" key="12">
    <source>
        <dbReference type="EMBL" id="KAJ4833207.1"/>
    </source>
</evidence>
<keyword evidence="5" id="KW-0735">Signal-anchor</keyword>
<feature type="compositionally biased region" description="Polar residues" evidence="10">
    <location>
        <begin position="398"/>
        <end position="407"/>
    </location>
</feature>
<keyword evidence="3" id="KW-0808">Transferase</keyword>
<dbReference type="PANTHER" id="PTHR10108:SF1077">
    <property type="entry name" value="METHYLTRANSFERASE PMT27-RELATED"/>
    <property type="match status" value="1"/>
</dbReference>
<comment type="caution">
    <text evidence="12">The sequence shown here is derived from an EMBL/GenBank/DDBJ whole genome shotgun (WGS) entry which is preliminary data.</text>
</comment>
<evidence type="ECO:0000256" key="10">
    <source>
        <dbReference type="SAM" id="MobiDB-lite"/>
    </source>
</evidence>
<feature type="compositionally biased region" description="Low complexity" evidence="10">
    <location>
        <begin position="164"/>
        <end position="180"/>
    </location>
</feature>
<feature type="region of interest" description="Disordered" evidence="10">
    <location>
        <begin position="90"/>
        <end position="116"/>
    </location>
</feature>
<feature type="compositionally biased region" description="Polar residues" evidence="10">
    <location>
        <begin position="144"/>
        <end position="157"/>
    </location>
</feature>
<feature type="compositionally biased region" description="Polar residues" evidence="10">
    <location>
        <begin position="290"/>
        <end position="304"/>
    </location>
</feature>
<keyword evidence="4 11" id="KW-0812">Transmembrane</keyword>
<dbReference type="Pfam" id="PF03141">
    <property type="entry name" value="Methyltransf_29"/>
    <property type="match status" value="1"/>
</dbReference>
<feature type="compositionally biased region" description="Basic and acidic residues" evidence="10">
    <location>
        <begin position="199"/>
        <end position="239"/>
    </location>
</feature>
<evidence type="ECO:0000256" key="7">
    <source>
        <dbReference type="ARBA" id="ARBA00023136"/>
    </source>
</evidence>
<feature type="compositionally biased region" description="Basic and acidic residues" evidence="10">
    <location>
        <begin position="250"/>
        <end position="263"/>
    </location>
</feature>
<gene>
    <name evidence="12" type="ORF">Tsubulata_035130</name>
</gene>
<feature type="transmembrane region" description="Helical" evidence="11">
    <location>
        <begin position="118"/>
        <end position="139"/>
    </location>
</feature>
<evidence type="ECO:0000256" key="1">
    <source>
        <dbReference type="ARBA" id="ARBA00008361"/>
    </source>
</evidence>
<evidence type="ECO:0000256" key="6">
    <source>
        <dbReference type="ARBA" id="ARBA00022989"/>
    </source>
</evidence>
<evidence type="ECO:0000256" key="4">
    <source>
        <dbReference type="ARBA" id="ARBA00022692"/>
    </source>
</evidence>
<dbReference type="InterPro" id="IPR004159">
    <property type="entry name" value="Put_SAM_MeTrfase"/>
</dbReference>
<dbReference type="Proteomes" id="UP001141552">
    <property type="component" value="Unassembled WGS sequence"/>
</dbReference>
<feature type="compositionally biased region" description="Low complexity" evidence="10">
    <location>
        <begin position="416"/>
        <end position="427"/>
    </location>
</feature>
<keyword evidence="13" id="KW-1185">Reference proteome</keyword>
<feature type="compositionally biased region" description="Basic and acidic residues" evidence="10">
    <location>
        <begin position="382"/>
        <end position="395"/>
    </location>
</feature>
<dbReference type="AlphaFoldDB" id="A0A9Q0J9N2"/>
<proteinExistence type="inferred from homology"/>
<dbReference type="OrthoDB" id="2013972at2759"/>
<feature type="compositionally biased region" description="Low complexity" evidence="10">
    <location>
        <begin position="312"/>
        <end position="354"/>
    </location>
</feature>
<evidence type="ECO:0008006" key="14">
    <source>
        <dbReference type="Google" id="ProtNLM"/>
    </source>
</evidence>
<evidence type="ECO:0000256" key="5">
    <source>
        <dbReference type="ARBA" id="ARBA00022968"/>
    </source>
</evidence>
<keyword evidence="2" id="KW-0489">Methyltransferase</keyword>
<comment type="similarity">
    <text evidence="1">Belongs to the methyltransferase superfamily.</text>
</comment>
<evidence type="ECO:0000256" key="11">
    <source>
        <dbReference type="SAM" id="Phobius"/>
    </source>
</evidence>
<dbReference type="CDD" id="cd02440">
    <property type="entry name" value="AdoMet_MTases"/>
    <property type="match status" value="1"/>
</dbReference>
<evidence type="ECO:0000313" key="13">
    <source>
        <dbReference type="Proteomes" id="UP001141552"/>
    </source>
</evidence>
<keyword evidence="7 11" id="KW-0472">Membrane</keyword>
<dbReference type="GO" id="GO:0032259">
    <property type="term" value="P:methylation"/>
    <property type="evidence" value="ECO:0007669"/>
    <property type="project" value="UniProtKB-KW"/>
</dbReference>
<dbReference type="Gene3D" id="3.40.50.150">
    <property type="entry name" value="Vaccinia Virus protein VP39"/>
    <property type="match status" value="1"/>
</dbReference>
<comment type="subcellular location">
    <subcellularLocation>
        <location evidence="9">Endomembrane system</location>
        <topology evidence="9">Single-pass type II membrane protein</topology>
    </subcellularLocation>
</comment>